<dbReference type="Pfam" id="PF02861">
    <property type="entry name" value="Clp_N"/>
    <property type="match status" value="1"/>
</dbReference>
<dbReference type="InterPro" id="IPR050130">
    <property type="entry name" value="ClpA_ClpB"/>
</dbReference>
<feature type="coiled-coil region" evidence="8">
    <location>
        <begin position="438"/>
        <end position="489"/>
    </location>
</feature>
<dbReference type="PROSITE" id="PS00870">
    <property type="entry name" value="CLPAB_1"/>
    <property type="match status" value="1"/>
</dbReference>
<dbReference type="PRINTS" id="PR00300">
    <property type="entry name" value="CLPPROTEASEA"/>
</dbReference>
<evidence type="ECO:0000256" key="3">
    <source>
        <dbReference type="ARBA" id="ARBA00022741"/>
    </source>
</evidence>
<keyword evidence="5" id="KW-0143">Chaperone</keyword>
<keyword evidence="12" id="KW-1185">Reference proteome</keyword>
<feature type="region of interest" description="Disordered" evidence="9">
    <location>
        <begin position="154"/>
        <end position="180"/>
    </location>
</feature>
<dbReference type="CDD" id="cd19499">
    <property type="entry name" value="RecA-like_ClpB_Hsp104-like"/>
    <property type="match status" value="1"/>
</dbReference>
<dbReference type="InterPro" id="IPR003959">
    <property type="entry name" value="ATPase_AAA_core"/>
</dbReference>
<dbReference type="Gene3D" id="3.40.50.300">
    <property type="entry name" value="P-loop containing nucleotide triphosphate hydrolases"/>
    <property type="match status" value="3"/>
</dbReference>
<dbReference type="InterPro" id="IPR017729">
    <property type="entry name" value="ATPase_T6SS_ClpV1"/>
</dbReference>
<dbReference type="EMBL" id="CP110257">
    <property type="protein sequence ID" value="UZD54868.1"/>
    <property type="molecule type" value="Genomic_DNA"/>
</dbReference>
<dbReference type="Pfam" id="PF07724">
    <property type="entry name" value="AAA_2"/>
    <property type="match status" value="1"/>
</dbReference>
<dbReference type="Pfam" id="PF00004">
    <property type="entry name" value="AAA"/>
    <property type="match status" value="1"/>
</dbReference>
<reference evidence="11" key="1">
    <citation type="submission" date="2022-10" db="EMBL/GenBank/DDBJ databases">
        <title>Complete genome sequence of Schlegelella aquatica LMG 23380.</title>
        <authorList>
            <person name="Musilova J."/>
            <person name="Kourilova X."/>
            <person name="Bezdicek M."/>
            <person name="Hermankova K."/>
            <person name="Obruca S."/>
            <person name="Sedlar K."/>
        </authorList>
    </citation>
    <scope>NUCLEOTIDE SEQUENCE</scope>
    <source>
        <strain evidence="11">LMG 23380</strain>
    </source>
</reference>
<dbReference type="SUPFAM" id="SSF81923">
    <property type="entry name" value="Double Clp-N motif"/>
    <property type="match status" value="1"/>
</dbReference>
<dbReference type="InterPro" id="IPR018368">
    <property type="entry name" value="ClpA/B_CS1"/>
</dbReference>
<dbReference type="RefSeq" id="WP_264892532.1">
    <property type="nucleotide sequence ID" value="NZ_CP110257.1"/>
</dbReference>
<evidence type="ECO:0000313" key="12">
    <source>
        <dbReference type="Proteomes" id="UP001163266"/>
    </source>
</evidence>
<comment type="similarity">
    <text evidence="1">Belongs to the ClpA/ClpB family.</text>
</comment>
<evidence type="ECO:0000256" key="6">
    <source>
        <dbReference type="ARBA" id="ARBA00025613"/>
    </source>
</evidence>
<evidence type="ECO:0000256" key="9">
    <source>
        <dbReference type="SAM" id="MobiDB-lite"/>
    </source>
</evidence>
<keyword evidence="4" id="KW-0067">ATP-binding</keyword>
<dbReference type="PANTHER" id="PTHR11638">
    <property type="entry name" value="ATP-DEPENDENT CLP PROTEASE"/>
    <property type="match status" value="1"/>
</dbReference>
<dbReference type="Pfam" id="PF10431">
    <property type="entry name" value="ClpB_D2-small"/>
    <property type="match status" value="1"/>
</dbReference>
<dbReference type="PANTHER" id="PTHR11638:SF184">
    <property type="entry name" value="ATPASE WITH CHAPERONE ACTIVITY"/>
    <property type="match status" value="1"/>
</dbReference>
<dbReference type="Proteomes" id="UP001163266">
    <property type="component" value="Chromosome"/>
</dbReference>
<dbReference type="InterPro" id="IPR027417">
    <property type="entry name" value="P-loop_NTPase"/>
</dbReference>
<sequence length="897" mass="98253">MTTTLKTLISKLNTTTRKAAERAANLCLARGHYEVDLEHLFLALLEEPGSDLETLCRQFDVPVTGLQRDLEQELARLQTGNTRTPVFSPHLPKLLEHAWLIASLDVQTPRIRSAHLLLALLTEPNLSSLALRGSPLFAKFPVDELKHRWGELTATSQEAREGSPVSARPPVGGGGESAVLSGRTPALDLYTTHLTQRAKEGHLDPVIGRDAEIRQVIDILMRRRQNNPILTGEAGVGKTAVVEGLALRIAKGDVPPPLQGVALHVLDMGLLQAGASVKGEFESRLRQVIDEVKKSPHPIILFIDEAHTLIGAGGQAGQNDAANLLKPALARGELRTIAATTWSEYKKYFEKDAALARRFQVVKVEEPSEPVAAAMLRAMVPLMERHFGVRVLDEAITEAVRLSARYISGRQLPDKAVSVLDTACARVALGQQTKPARIEEAEREIERLDVEIRALEREAATGRPHLDRLAELNAARQARRAELEDLRVRFDQERVLVAEVQALRAELEAAGELPVARPSPAARGRKAPAALALTPRQQALKGKLDELAALQRDTPMLPLQVDASAVAQIVSAWTGIPLGKMVKDEIDTVRELKSLLEQRVIGQPHALEAIAQRVRTSRAQLEDPNKPKGVFLFVGPSGVGKTETALALADILYGGERNLITINMSEYQEAHSVSGLKGSPPGYVGYGEGGVLTEAVRRKPYSVVLLDEVEKAHPDVLELFFQVFDKGFMDDAEGREIDFRNTIIILTSNVGSSAIMQACLNKAADERPDPQALVEAIRPQLYKAFKPAFLGRMKTIAYYPLPDEVLGSIIRLKLERIAARVRDHHRAEFLYDDSLVEAVLARCTEVDAGARNVDHILNGTLLPELADTVLGRMAEGEPIAQIKVTAGRDGRFKYKVS</sequence>
<dbReference type="SUPFAM" id="SSF52540">
    <property type="entry name" value="P-loop containing nucleoside triphosphate hydrolases"/>
    <property type="match status" value="2"/>
</dbReference>
<dbReference type="InterPro" id="IPR036628">
    <property type="entry name" value="Clp_N_dom_sf"/>
</dbReference>
<protein>
    <submittedName>
        <fullName evidence="11">Type VI secretion system ATPase TssH</fullName>
    </submittedName>
</protein>
<evidence type="ECO:0000259" key="10">
    <source>
        <dbReference type="PROSITE" id="PS51903"/>
    </source>
</evidence>
<keyword evidence="8" id="KW-0175">Coiled coil</keyword>
<dbReference type="SMART" id="SM01086">
    <property type="entry name" value="ClpB_D2-small"/>
    <property type="match status" value="1"/>
</dbReference>
<evidence type="ECO:0000256" key="1">
    <source>
        <dbReference type="ARBA" id="ARBA00008675"/>
    </source>
</evidence>
<dbReference type="Gene3D" id="1.10.1780.10">
    <property type="entry name" value="Clp, N-terminal domain"/>
    <property type="match status" value="1"/>
</dbReference>
<evidence type="ECO:0000256" key="4">
    <source>
        <dbReference type="ARBA" id="ARBA00022840"/>
    </source>
</evidence>
<keyword evidence="2 7" id="KW-0677">Repeat</keyword>
<comment type="function">
    <text evidence="6">Part of a stress-induced multi-chaperone system, it is involved in the recovery of the cell from heat-induced damage, in cooperation with DnaK, DnaJ and GrpE. Acts before DnaK, in the processing of protein aggregates. Protein binding stimulates the ATPase activity; ATP hydrolysis unfolds the denatured protein aggregates, which probably helps expose new hydrophobic binding sites on the surface of ClpB-bound aggregates, contributing to the solubilization and refolding of denatured protein aggregates by DnaK.</text>
</comment>
<dbReference type="InterPro" id="IPR019489">
    <property type="entry name" value="Clp_ATPase_C"/>
</dbReference>
<name>A0ABY6MS71_9BURK</name>
<accession>A0ABY6MS71</accession>
<dbReference type="Gene3D" id="1.10.8.60">
    <property type="match status" value="1"/>
</dbReference>
<dbReference type="InterPro" id="IPR003593">
    <property type="entry name" value="AAA+_ATPase"/>
</dbReference>
<dbReference type="InterPro" id="IPR004176">
    <property type="entry name" value="Clp_R_N"/>
</dbReference>
<feature type="domain" description="Clp R" evidence="10">
    <location>
        <begin position="9"/>
        <end position="150"/>
    </location>
</feature>
<dbReference type="SMART" id="SM00382">
    <property type="entry name" value="AAA"/>
    <property type="match status" value="2"/>
</dbReference>
<evidence type="ECO:0000256" key="8">
    <source>
        <dbReference type="SAM" id="Coils"/>
    </source>
</evidence>
<evidence type="ECO:0000313" key="11">
    <source>
        <dbReference type="EMBL" id="UZD54868.1"/>
    </source>
</evidence>
<evidence type="ECO:0000256" key="2">
    <source>
        <dbReference type="ARBA" id="ARBA00022737"/>
    </source>
</evidence>
<proteinExistence type="inferred from homology"/>
<gene>
    <name evidence="11" type="primary">tssH</name>
    <name evidence="11" type="ORF">OMP39_14585</name>
</gene>
<dbReference type="CDD" id="cd00009">
    <property type="entry name" value="AAA"/>
    <property type="match status" value="1"/>
</dbReference>
<evidence type="ECO:0000256" key="5">
    <source>
        <dbReference type="ARBA" id="ARBA00023186"/>
    </source>
</evidence>
<dbReference type="InterPro" id="IPR041546">
    <property type="entry name" value="ClpA/ClpB_AAA_lid"/>
</dbReference>
<dbReference type="NCBIfam" id="TIGR03345">
    <property type="entry name" value="VI_ClpV1"/>
    <property type="match status" value="1"/>
</dbReference>
<keyword evidence="3" id="KW-0547">Nucleotide-binding</keyword>
<organism evidence="11 12">
    <name type="scientific">Caldimonas aquatica</name>
    <dbReference type="NCBI Taxonomy" id="376175"/>
    <lineage>
        <taxon>Bacteria</taxon>
        <taxon>Pseudomonadati</taxon>
        <taxon>Pseudomonadota</taxon>
        <taxon>Betaproteobacteria</taxon>
        <taxon>Burkholderiales</taxon>
        <taxon>Sphaerotilaceae</taxon>
        <taxon>Caldimonas</taxon>
    </lineage>
</organism>
<dbReference type="PROSITE" id="PS51903">
    <property type="entry name" value="CLP_R"/>
    <property type="match status" value="1"/>
</dbReference>
<dbReference type="InterPro" id="IPR001270">
    <property type="entry name" value="ClpA/B"/>
</dbReference>
<dbReference type="Pfam" id="PF17871">
    <property type="entry name" value="AAA_lid_9"/>
    <property type="match status" value="1"/>
</dbReference>
<evidence type="ECO:0000256" key="7">
    <source>
        <dbReference type="PROSITE-ProRule" id="PRU01251"/>
    </source>
</evidence>